<proteinExistence type="predicted"/>
<dbReference type="Proteomes" id="UP000663720">
    <property type="component" value="Chromosome"/>
</dbReference>
<evidence type="ECO:0000313" key="1">
    <source>
        <dbReference type="EMBL" id="QTA79527.1"/>
    </source>
</evidence>
<name>A0A975GFR2_9BACT</name>
<protein>
    <submittedName>
        <fullName evidence="1">Uncharacterized protein</fullName>
    </submittedName>
</protein>
<dbReference type="AlphaFoldDB" id="A0A975GFR2"/>
<gene>
    <name evidence="1" type="ORF">dnl_17980</name>
</gene>
<keyword evidence="2" id="KW-1185">Reference proteome</keyword>
<evidence type="ECO:0000313" key="2">
    <source>
        <dbReference type="Proteomes" id="UP000663720"/>
    </source>
</evidence>
<dbReference type="EMBL" id="CP061799">
    <property type="protein sequence ID" value="QTA79527.1"/>
    <property type="molecule type" value="Genomic_DNA"/>
</dbReference>
<dbReference type="RefSeq" id="WP_207691273.1">
    <property type="nucleotide sequence ID" value="NZ_CP061799.1"/>
</dbReference>
<organism evidence="1 2">
    <name type="scientific">Desulfonema limicola</name>
    <dbReference type="NCBI Taxonomy" id="45656"/>
    <lineage>
        <taxon>Bacteria</taxon>
        <taxon>Pseudomonadati</taxon>
        <taxon>Thermodesulfobacteriota</taxon>
        <taxon>Desulfobacteria</taxon>
        <taxon>Desulfobacterales</taxon>
        <taxon>Desulfococcaceae</taxon>
        <taxon>Desulfonema</taxon>
    </lineage>
</organism>
<dbReference type="KEGG" id="dli:dnl_17980"/>
<sequence length="45" mass="5133">MSGFRNGLRLDFESGWSGFIQDIQDNFHLSWLSFSILTILIQKGG</sequence>
<reference evidence="1" key="1">
    <citation type="journal article" date="2021" name="Microb. Physiol.">
        <title>Proteogenomic Insights into the Physiology of Marine, Sulfate-Reducing, Filamentous Desulfonema limicola and Desulfonema magnum.</title>
        <authorList>
            <person name="Schnaars V."/>
            <person name="Wohlbrand L."/>
            <person name="Scheve S."/>
            <person name="Hinrichs C."/>
            <person name="Reinhardt R."/>
            <person name="Rabus R."/>
        </authorList>
    </citation>
    <scope>NUCLEOTIDE SEQUENCE</scope>
    <source>
        <strain evidence="1">5ac10</strain>
    </source>
</reference>
<accession>A0A975GFR2</accession>